<dbReference type="OrthoDB" id="9808408at2"/>
<feature type="domain" description="Methyl-accepting transducer" evidence="6">
    <location>
        <begin position="309"/>
        <end position="545"/>
    </location>
</feature>
<keyword evidence="2 4" id="KW-0807">Transducer</keyword>
<dbReference type="STRING" id="349521.HCH_03848"/>
<dbReference type="HOGENOM" id="CLU_000445_107_27_6"/>
<dbReference type="AlphaFoldDB" id="Q2SFJ8"/>
<dbReference type="InterPro" id="IPR003660">
    <property type="entry name" value="HAMP_dom"/>
</dbReference>
<dbReference type="Gene3D" id="6.10.340.10">
    <property type="match status" value="1"/>
</dbReference>
<dbReference type="Pfam" id="PF00015">
    <property type="entry name" value="MCPsignal"/>
    <property type="match status" value="1"/>
</dbReference>
<dbReference type="KEGG" id="hch:HCH_03848"/>
<dbReference type="PROSITE" id="PS50111">
    <property type="entry name" value="CHEMOTAXIS_TRANSDUC_2"/>
    <property type="match status" value="1"/>
</dbReference>
<dbReference type="Pfam" id="PF12729">
    <property type="entry name" value="4HB_MCP_1"/>
    <property type="match status" value="1"/>
</dbReference>
<keyword evidence="5" id="KW-0812">Transmembrane</keyword>
<keyword evidence="5" id="KW-1133">Transmembrane helix</keyword>
<feature type="transmembrane region" description="Helical" evidence="5">
    <location>
        <begin position="12"/>
        <end position="34"/>
    </location>
</feature>
<organism evidence="8 9">
    <name type="scientific">Hahella chejuensis (strain KCTC 2396)</name>
    <dbReference type="NCBI Taxonomy" id="349521"/>
    <lineage>
        <taxon>Bacteria</taxon>
        <taxon>Pseudomonadati</taxon>
        <taxon>Pseudomonadota</taxon>
        <taxon>Gammaproteobacteria</taxon>
        <taxon>Oceanospirillales</taxon>
        <taxon>Hahellaceae</taxon>
        <taxon>Hahella</taxon>
    </lineage>
</organism>
<dbReference type="CDD" id="cd06225">
    <property type="entry name" value="HAMP"/>
    <property type="match status" value="2"/>
</dbReference>
<dbReference type="EMBL" id="CP000155">
    <property type="protein sequence ID" value="ABC30576.1"/>
    <property type="molecule type" value="Genomic_DNA"/>
</dbReference>
<evidence type="ECO:0000259" key="7">
    <source>
        <dbReference type="PROSITE" id="PS50885"/>
    </source>
</evidence>
<dbReference type="PANTHER" id="PTHR32089:SF112">
    <property type="entry name" value="LYSOZYME-LIKE PROTEIN-RELATED"/>
    <property type="match status" value="1"/>
</dbReference>
<dbReference type="eggNOG" id="COG0840">
    <property type="taxonomic scope" value="Bacteria"/>
</dbReference>
<accession>Q2SFJ8</accession>
<keyword evidence="9" id="KW-1185">Reference proteome</keyword>
<dbReference type="PROSITE" id="PS50885">
    <property type="entry name" value="HAMP"/>
    <property type="match status" value="1"/>
</dbReference>
<protein>
    <submittedName>
        <fullName evidence="8">Methyl-accepting chemotaxis protein</fullName>
    </submittedName>
</protein>
<evidence type="ECO:0000313" key="8">
    <source>
        <dbReference type="EMBL" id="ABC30576.1"/>
    </source>
</evidence>
<feature type="domain" description="HAMP" evidence="7">
    <location>
        <begin position="212"/>
        <end position="265"/>
    </location>
</feature>
<dbReference type="GO" id="GO:0007165">
    <property type="term" value="P:signal transduction"/>
    <property type="evidence" value="ECO:0007669"/>
    <property type="project" value="UniProtKB-KW"/>
</dbReference>
<dbReference type="InterPro" id="IPR024478">
    <property type="entry name" value="HlyB_4HB_MCP"/>
</dbReference>
<comment type="similarity">
    <text evidence="3">Belongs to the methyl-accepting chemotaxis (MCP) protein family.</text>
</comment>
<comment type="subcellular location">
    <subcellularLocation>
        <location evidence="1">Membrane</location>
    </subcellularLocation>
</comment>
<dbReference type="SMART" id="SM00304">
    <property type="entry name" value="HAMP"/>
    <property type="match status" value="1"/>
</dbReference>
<sequence length="581" mass="62979">MFYRNLKTANKLILAFSFIAVIVVAALIIAFQGLRQVQQSQQKIFDEQFAQHMLLKDLLININENRALMLKMAMLRGVGEALLDEVKRNSLQGEKLLGELNASAARASETQELLQKLDDEWRAYSGAREKTIIPLIAAGDYDSAAVMLTREQAERIGQIRALGDRIIHLGERNIQQALAQSAETVDEQRRTLIIVITAILALMATIVWATSKSIAGPLADLTQWAEQIAEGDLMYGKEFEKREDEVGMLSQAFSRMGENLRELAKTSEAIAKGDLTVTVAPRSERDILGNAFSAMIANLQSLTADLKEGVAVLSTASQEIMASTGQVAASAQETATAISEITTTVEEVKQTATVSNQKAKHVTEAAQRTLQVSQDGRKAVEATQDSMSQIRQQMHAVAESIVRLSEQSQAIAEIVATVNDLAEQSNLLGVNASIEAVKSGEQGRGFSVVAQEVKTLADQSKQATGQVRNILNDIQRAMNKAVMVAEQGSKVVDGGYQQAKLSGDSIRMLADSIEESSGAALQIAASSQQQLVGMDQVASAMESIKKASQDNVEGTKQAEQAARNLHQLGVRMQNRIAQFNA</sequence>
<dbReference type="InterPro" id="IPR004089">
    <property type="entry name" value="MCPsignal_dom"/>
</dbReference>
<dbReference type="PANTHER" id="PTHR32089">
    <property type="entry name" value="METHYL-ACCEPTING CHEMOTAXIS PROTEIN MCPB"/>
    <property type="match status" value="1"/>
</dbReference>
<dbReference type="GO" id="GO:0006935">
    <property type="term" value="P:chemotaxis"/>
    <property type="evidence" value="ECO:0007669"/>
    <property type="project" value="UniProtKB-ARBA"/>
</dbReference>
<reference evidence="8 9" key="1">
    <citation type="journal article" date="2005" name="Nucleic Acids Res.">
        <title>Genomic blueprint of Hahella chejuensis, a marine microbe producing an algicidal agent.</title>
        <authorList>
            <person name="Jeong H."/>
            <person name="Yim J.H."/>
            <person name="Lee C."/>
            <person name="Choi S.-H."/>
            <person name="Park Y.K."/>
            <person name="Yoon S.H."/>
            <person name="Hur C.-G."/>
            <person name="Kang H.-Y."/>
            <person name="Kim D."/>
            <person name="Lee H.H."/>
            <person name="Park K.H."/>
            <person name="Park S.-H."/>
            <person name="Park H.-S."/>
            <person name="Lee H.K."/>
            <person name="Oh T.K."/>
            <person name="Kim J.F."/>
        </authorList>
    </citation>
    <scope>NUCLEOTIDE SEQUENCE [LARGE SCALE GENOMIC DNA]</scope>
    <source>
        <strain evidence="8 9">KCTC 2396</strain>
    </source>
</reference>
<dbReference type="eggNOG" id="COG2972">
    <property type="taxonomic scope" value="Bacteria"/>
</dbReference>
<evidence type="ECO:0000256" key="3">
    <source>
        <dbReference type="ARBA" id="ARBA00029447"/>
    </source>
</evidence>
<dbReference type="SMART" id="SM00283">
    <property type="entry name" value="MA"/>
    <property type="match status" value="1"/>
</dbReference>
<evidence type="ECO:0000256" key="2">
    <source>
        <dbReference type="ARBA" id="ARBA00023224"/>
    </source>
</evidence>
<dbReference type="SUPFAM" id="SSF58104">
    <property type="entry name" value="Methyl-accepting chemotaxis protein (MCP) signaling domain"/>
    <property type="match status" value="1"/>
</dbReference>
<name>Q2SFJ8_HAHCH</name>
<dbReference type="GO" id="GO:0016020">
    <property type="term" value="C:membrane"/>
    <property type="evidence" value="ECO:0007669"/>
    <property type="project" value="UniProtKB-SubCell"/>
</dbReference>
<dbReference type="Proteomes" id="UP000000238">
    <property type="component" value="Chromosome"/>
</dbReference>
<keyword evidence="5" id="KW-0472">Membrane</keyword>
<gene>
    <name evidence="8" type="ordered locus">HCH_03848</name>
</gene>
<evidence type="ECO:0000256" key="1">
    <source>
        <dbReference type="ARBA" id="ARBA00004370"/>
    </source>
</evidence>
<dbReference type="RefSeq" id="WP_011397643.1">
    <property type="nucleotide sequence ID" value="NC_007645.1"/>
</dbReference>
<proteinExistence type="inferred from homology"/>
<evidence type="ECO:0000256" key="5">
    <source>
        <dbReference type="SAM" id="Phobius"/>
    </source>
</evidence>
<dbReference type="Gene3D" id="1.10.287.950">
    <property type="entry name" value="Methyl-accepting chemotaxis protein"/>
    <property type="match status" value="1"/>
</dbReference>
<evidence type="ECO:0000313" key="9">
    <source>
        <dbReference type="Proteomes" id="UP000000238"/>
    </source>
</evidence>
<evidence type="ECO:0000256" key="4">
    <source>
        <dbReference type="PROSITE-ProRule" id="PRU00284"/>
    </source>
</evidence>
<dbReference type="Pfam" id="PF00672">
    <property type="entry name" value="HAMP"/>
    <property type="match status" value="1"/>
</dbReference>
<evidence type="ECO:0000259" key="6">
    <source>
        <dbReference type="PROSITE" id="PS50111"/>
    </source>
</evidence>